<dbReference type="GO" id="GO:0017040">
    <property type="term" value="F:N-acylsphingosine amidohydrolase activity"/>
    <property type="evidence" value="ECO:0007669"/>
    <property type="project" value="UniProtKB-EC"/>
</dbReference>
<dbReference type="GO" id="GO:0006631">
    <property type="term" value="P:fatty acid metabolic process"/>
    <property type="evidence" value="ECO:0007669"/>
    <property type="project" value="UniProtKB-KW"/>
</dbReference>
<comment type="catalytic activity">
    <reaction evidence="21">
        <text>N-dodecanoylsphing-4-enine + H2O = dodecanoate + sphing-4-enine</text>
        <dbReference type="Rhea" id="RHEA:41291"/>
        <dbReference type="ChEBI" id="CHEBI:15377"/>
        <dbReference type="ChEBI" id="CHEBI:18262"/>
        <dbReference type="ChEBI" id="CHEBI:57756"/>
        <dbReference type="ChEBI" id="CHEBI:72956"/>
    </reaction>
    <physiologicalReaction direction="left-to-right" evidence="21">
        <dbReference type="Rhea" id="RHEA:41292"/>
    </physiologicalReaction>
</comment>
<comment type="catalytic activity">
    <reaction evidence="24">
        <text>an N-acylsphing-4-enine + H2O = sphing-4-enine + a fatty acid</text>
        <dbReference type="Rhea" id="RHEA:20856"/>
        <dbReference type="ChEBI" id="CHEBI:15377"/>
        <dbReference type="ChEBI" id="CHEBI:28868"/>
        <dbReference type="ChEBI" id="CHEBI:52639"/>
        <dbReference type="ChEBI" id="CHEBI:57756"/>
        <dbReference type="EC" id="3.5.1.23"/>
    </reaction>
    <physiologicalReaction direction="left-to-right" evidence="24">
        <dbReference type="Rhea" id="RHEA:20857"/>
    </physiologicalReaction>
</comment>
<dbReference type="PANTHER" id="PTHR28583">
    <property type="entry name" value="ACID AMIDASE"/>
    <property type="match status" value="1"/>
</dbReference>
<dbReference type="RefSeq" id="XP_054845797.1">
    <property type="nucleotide sequence ID" value="XM_054989822.1"/>
</dbReference>
<feature type="domain" description="Acid ceramidase N-terminal" evidence="30">
    <location>
        <begin position="34"/>
        <end position="91"/>
    </location>
</feature>
<reference evidence="32" key="1">
    <citation type="submission" date="2025-08" db="UniProtKB">
        <authorList>
            <consortium name="RefSeq"/>
        </authorList>
    </citation>
    <scope>IDENTIFICATION</scope>
    <source>
        <tissue evidence="32">Blood</tissue>
    </source>
</reference>
<evidence type="ECO:0000256" key="15">
    <source>
        <dbReference type="ARBA" id="ARBA00038527"/>
    </source>
</evidence>
<evidence type="ECO:0000256" key="19">
    <source>
        <dbReference type="ARBA" id="ARBA00047347"/>
    </source>
</evidence>
<comment type="subcellular location">
    <subcellularLocation>
        <location evidence="2">Lysosome</location>
    </subcellularLocation>
    <subcellularLocation>
        <location evidence="1">Membrane</location>
        <topology evidence="1">Peripheral membrane protein</topology>
    </subcellularLocation>
</comment>
<evidence type="ECO:0000256" key="21">
    <source>
        <dbReference type="ARBA" id="ARBA00047993"/>
    </source>
</evidence>
<keyword evidence="14" id="KW-0458">Lysosome</keyword>
<evidence type="ECO:0000313" key="32">
    <source>
        <dbReference type="RefSeq" id="XP_054845797.1"/>
    </source>
</evidence>
<protein>
    <recommendedName>
        <fullName evidence="17">N-acylethanolamine-hydrolyzing acid amidase</fullName>
        <ecNumber evidence="5">3.5.1.23</ecNumber>
        <ecNumber evidence="16">3.5.1.60</ecNumber>
    </recommendedName>
    <alternativeName>
        <fullName evidence="18">Acylsphingosine deacylase NAAA</fullName>
    </alternativeName>
</protein>
<evidence type="ECO:0000256" key="23">
    <source>
        <dbReference type="ARBA" id="ARBA00048217"/>
    </source>
</evidence>
<evidence type="ECO:0000256" key="22">
    <source>
        <dbReference type="ARBA" id="ARBA00048166"/>
    </source>
</evidence>
<dbReference type="CTD" id="27163"/>
<evidence type="ECO:0000256" key="8">
    <source>
        <dbReference type="ARBA" id="ARBA00022832"/>
    </source>
</evidence>
<evidence type="ECO:0000256" key="11">
    <source>
        <dbReference type="ARBA" id="ARBA00023136"/>
    </source>
</evidence>
<name>A0AA97JXI2_EUBMA</name>
<gene>
    <name evidence="32" type="primary">NAAA</name>
</gene>
<evidence type="ECO:0000256" key="12">
    <source>
        <dbReference type="ARBA" id="ARBA00023145"/>
    </source>
</evidence>
<dbReference type="GeneID" id="129336609"/>
<dbReference type="GO" id="GO:0005764">
    <property type="term" value="C:lysosome"/>
    <property type="evidence" value="ECO:0007669"/>
    <property type="project" value="UniProtKB-SubCell"/>
</dbReference>
<evidence type="ECO:0000256" key="26">
    <source>
        <dbReference type="PIRNR" id="PIRNR017632"/>
    </source>
</evidence>
<evidence type="ECO:0000256" key="27">
    <source>
        <dbReference type="PIRSR" id="PIRSR017632-1"/>
    </source>
</evidence>
<dbReference type="EC" id="3.5.1.23" evidence="5"/>
<evidence type="ECO:0000256" key="2">
    <source>
        <dbReference type="ARBA" id="ARBA00004371"/>
    </source>
</evidence>
<evidence type="ECO:0000256" key="10">
    <source>
        <dbReference type="ARBA" id="ARBA00023098"/>
    </source>
</evidence>
<evidence type="ECO:0000256" key="20">
    <source>
        <dbReference type="ARBA" id="ARBA00047719"/>
    </source>
</evidence>
<keyword evidence="11" id="KW-0472">Membrane</keyword>
<evidence type="ECO:0000256" key="9">
    <source>
        <dbReference type="ARBA" id="ARBA00022963"/>
    </source>
</evidence>
<dbReference type="Gene3D" id="3.60.60.10">
    <property type="entry name" value="Penicillin V Acylase, Chain A"/>
    <property type="match status" value="1"/>
</dbReference>
<evidence type="ECO:0000256" key="3">
    <source>
        <dbReference type="ARBA" id="ARBA00004872"/>
    </source>
</evidence>
<keyword evidence="9" id="KW-0442">Lipid degradation</keyword>
<keyword evidence="6 28" id="KW-0732">Signal</keyword>
<dbReference type="FunFam" id="3.60.60.10:FF:000003">
    <property type="entry name" value="N-acylethanolamine-hydrolyzing acid amidase"/>
    <property type="match status" value="1"/>
</dbReference>
<comment type="catalytic activity">
    <reaction evidence="22">
        <text>N-hexadecanoylethanolamine + H2O = ethanolamine + hexadecanoate</text>
        <dbReference type="Rhea" id="RHEA:45064"/>
        <dbReference type="ChEBI" id="CHEBI:7896"/>
        <dbReference type="ChEBI" id="CHEBI:15377"/>
        <dbReference type="ChEBI" id="CHEBI:57603"/>
        <dbReference type="ChEBI" id="CHEBI:71464"/>
    </reaction>
    <physiologicalReaction direction="left-to-right" evidence="22">
        <dbReference type="Rhea" id="RHEA:45065"/>
    </physiologicalReaction>
</comment>
<evidence type="ECO:0000256" key="14">
    <source>
        <dbReference type="ARBA" id="ARBA00023228"/>
    </source>
</evidence>
<dbReference type="Proteomes" id="UP001190640">
    <property type="component" value="Chromosome 10"/>
</dbReference>
<keyword evidence="13" id="KW-0325">Glycoprotein</keyword>
<dbReference type="InterPro" id="IPR016699">
    <property type="entry name" value="Acid_ceramidase-like"/>
</dbReference>
<dbReference type="InterPro" id="IPR029132">
    <property type="entry name" value="CBAH/NAAA_C"/>
</dbReference>
<dbReference type="GO" id="GO:0016020">
    <property type="term" value="C:membrane"/>
    <property type="evidence" value="ECO:0007669"/>
    <property type="project" value="UniProtKB-SubCell"/>
</dbReference>
<dbReference type="GO" id="GO:0016042">
    <property type="term" value="P:lipid catabolic process"/>
    <property type="evidence" value="ECO:0007669"/>
    <property type="project" value="UniProtKB-KW"/>
</dbReference>
<keyword evidence="31" id="KW-1185">Reference proteome</keyword>
<dbReference type="CDD" id="cd01903">
    <property type="entry name" value="Ntn_AC_NAAA"/>
    <property type="match status" value="1"/>
</dbReference>
<evidence type="ECO:0000259" key="29">
    <source>
        <dbReference type="Pfam" id="PF02275"/>
    </source>
</evidence>
<proteinExistence type="inferred from homology"/>
<keyword evidence="7 26" id="KW-0378">Hydrolase</keyword>
<dbReference type="AlphaFoldDB" id="A0AA97JXI2"/>
<keyword evidence="12" id="KW-0865">Zymogen</keyword>
<evidence type="ECO:0000256" key="24">
    <source>
        <dbReference type="ARBA" id="ARBA00048323"/>
    </source>
</evidence>
<evidence type="ECO:0000256" key="4">
    <source>
        <dbReference type="ARBA" id="ARBA00005730"/>
    </source>
</evidence>
<evidence type="ECO:0000256" key="6">
    <source>
        <dbReference type="ARBA" id="ARBA00022729"/>
    </source>
</evidence>
<feature type="domain" description="Choloylglycine hydrolase/NAAA C-terminal" evidence="29">
    <location>
        <begin position="127"/>
        <end position="293"/>
    </location>
</feature>
<dbReference type="EC" id="3.5.1.60" evidence="16"/>
<evidence type="ECO:0000256" key="17">
    <source>
        <dbReference type="ARBA" id="ARBA00040404"/>
    </source>
</evidence>
<evidence type="ECO:0000256" key="25">
    <source>
        <dbReference type="ARBA" id="ARBA00048716"/>
    </source>
</evidence>
<evidence type="ECO:0000256" key="13">
    <source>
        <dbReference type="ARBA" id="ARBA00023180"/>
    </source>
</evidence>
<comment type="similarity">
    <text evidence="4 26">Belongs to the acid ceramidase family.</text>
</comment>
<feature type="active site" description="Nucleophile" evidence="27">
    <location>
        <position position="127"/>
    </location>
</feature>
<dbReference type="Pfam" id="PF15508">
    <property type="entry name" value="NAAA-beta"/>
    <property type="match status" value="1"/>
</dbReference>
<evidence type="ECO:0000256" key="7">
    <source>
        <dbReference type="ARBA" id="ARBA00022801"/>
    </source>
</evidence>
<feature type="chain" id="PRO_5041721572" description="N-acylethanolamine-hydrolyzing acid amidase" evidence="28">
    <location>
        <begin position="29"/>
        <end position="358"/>
    </location>
</feature>
<dbReference type="Pfam" id="PF02275">
    <property type="entry name" value="CBAH"/>
    <property type="match status" value="1"/>
</dbReference>
<evidence type="ECO:0000313" key="31">
    <source>
        <dbReference type="Proteomes" id="UP001190640"/>
    </source>
</evidence>
<comment type="subunit">
    <text evidence="15">Heterodimer of an alpha and a beta subunit, produced by autocatalytic cleavage.</text>
</comment>
<accession>A0AA97JXI2</accession>
<comment type="catalytic activity">
    <reaction evidence="23">
        <text>N-hexadecanoylsphing-4-enine + H2O = sphing-4-enine + hexadecanoate</text>
        <dbReference type="Rhea" id="RHEA:38891"/>
        <dbReference type="ChEBI" id="CHEBI:7896"/>
        <dbReference type="ChEBI" id="CHEBI:15377"/>
        <dbReference type="ChEBI" id="CHEBI:57756"/>
        <dbReference type="ChEBI" id="CHEBI:72959"/>
    </reaction>
    <physiologicalReaction direction="left-to-right" evidence="23">
        <dbReference type="Rhea" id="RHEA:38892"/>
    </physiologicalReaction>
</comment>
<organism evidence="31 32">
    <name type="scientific">Eublepharis macularius</name>
    <name type="common">Leopard gecko</name>
    <name type="synonym">Cyrtodactylus macularius</name>
    <dbReference type="NCBI Taxonomy" id="481883"/>
    <lineage>
        <taxon>Eukaryota</taxon>
        <taxon>Metazoa</taxon>
        <taxon>Chordata</taxon>
        <taxon>Craniata</taxon>
        <taxon>Vertebrata</taxon>
        <taxon>Euteleostomi</taxon>
        <taxon>Lepidosauria</taxon>
        <taxon>Squamata</taxon>
        <taxon>Bifurcata</taxon>
        <taxon>Gekkota</taxon>
        <taxon>Eublepharidae</taxon>
        <taxon>Eublepharinae</taxon>
        <taxon>Eublepharis</taxon>
    </lineage>
</organism>
<dbReference type="KEGG" id="emc:129336609"/>
<evidence type="ECO:0000256" key="28">
    <source>
        <dbReference type="SAM" id="SignalP"/>
    </source>
</evidence>
<dbReference type="GO" id="GO:0047412">
    <property type="term" value="F:N-(long-chain-acyl)ethanolamine deacylase activity"/>
    <property type="evidence" value="ECO:0007669"/>
    <property type="project" value="UniProtKB-EC"/>
</dbReference>
<feature type="signal peptide" evidence="28">
    <location>
        <begin position="1"/>
        <end position="28"/>
    </location>
</feature>
<evidence type="ECO:0000256" key="1">
    <source>
        <dbReference type="ARBA" id="ARBA00004170"/>
    </source>
</evidence>
<comment type="catalytic activity">
    <reaction evidence="19">
        <text>an N-(long-chain fatty acyl)ethanolamine + H2O = a long-chain fatty acid + ethanolamine</text>
        <dbReference type="Rhea" id="RHEA:17505"/>
        <dbReference type="ChEBI" id="CHEBI:15377"/>
        <dbReference type="ChEBI" id="CHEBI:15897"/>
        <dbReference type="ChEBI" id="CHEBI:57560"/>
        <dbReference type="ChEBI" id="CHEBI:57603"/>
        <dbReference type="EC" id="3.5.1.60"/>
    </reaction>
    <physiologicalReaction direction="left-to-right" evidence="19">
        <dbReference type="Rhea" id="RHEA:17506"/>
    </physiologicalReaction>
</comment>
<comment type="catalytic activity">
    <reaction evidence="20">
        <text>N-dodecanoylethanolamine + H2O = dodecanoate + ethanolamine</text>
        <dbReference type="Rhea" id="RHEA:45456"/>
        <dbReference type="ChEBI" id="CHEBI:15377"/>
        <dbReference type="ChEBI" id="CHEBI:18262"/>
        <dbReference type="ChEBI" id="CHEBI:57603"/>
        <dbReference type="ChEBI" id="CHEBI:85263"/>
    </reaction>
    <physiologicalReaction direction="left-to-right" evidence="20">
        <dbReference type="Rhea" id="RHEA:45457"/>
    </physiologicalReaction>
</comment>
<dbReference type="PIRSF" id="PIRSF017632">
    <property type="entry name" value="Acid_ceramidase-like"/>
    <property type="match status" value="1"/>
</dbReference>
<dbReference type="GO" id="GO:0017064">
    <property type="term" value="F:fatty acid amide hydrolase activity"/>
    <property type="evidence" value="ECO:0007669"/>
    <property type="project" value="InterPro"/>
</dbReference>
<evidence type="ECO:0000256" key="5">
    <source>
        <dbReference type="ARBA" id="ARBA00011891"/>
    </source>
</evidence>
<comment type="pathway">
    <text evidence="3">Lipid metabolism; fatty acid metabolism.</text>
</comment>
<sequence>MGRLRGAAWSAATLLLLLPLLCDPRAAAWRPGAPFHCNVSLDVAPEQRWVQVMRHFDPAFLRSALAQVIDAAVPKWVHAVIRPIAEEIELYIPQPFAGEIRGLCQALGVNVGDGVLLNMAYESTAYCTSIVAQDNNGNIYHGRNLDYPFGDVLRKVTIDVDFLKNGKVLYQGTTFFGYIGLWTGQSPYKFTISGDERDNGKWWENAIAAFLNRDTPVSWLVRTVLAEAESFQVAARMLAEIPIIADVYYIIGGARPKEGMVITRSRRRAVDIWPLDPASGGWYRVETNYDHWKSPPPFDDRRTPAIRAMNATGQKNINLESLYNILSMYPVLNNRTIYTTVMSAGAPDKYMTQIRFLA</sequence>
<dbReference type="PANTHER" id="PTHR28583:SF4">
    <property type="entry name" value="N-ACYLETHANOLAMINE-HYDROLYZING ACID AMIDASE"/>
    <property type="match status" value="1"/>
</dbReference>
<comment type="catalytic activity">
    <reaction evidence="25">
        <text>N-tetradecanoylethanolamine + H2O = tetradecanoate + ethanolamine</text>
        <dbReference type="Rhea" id="RHEA:45452"/>
        <dbReference type="ChEBI" id="CHEBI:15377"/>
        <dbReference type="ChEBI" id="CHEBI:30807"/>
        <dbReference type="ChEBI" id="CHEBI:57603"/>
        <dbReference type="ChEBI" id="CHEBI:85262"/>
    </reaction>
    <physiologicalReaction direction="left-to-right" evidence="25">
        <dbReference type="Rhea" id="RHEA:45453"/>
    </physiologicalReaction>
</comment>
<dbReference type="InterPro" id="IPR029130">
    <property type="entry name" value="Acid_ceramidase_N"/>
</dbReference>
<evidence type="ECO:0000259" key="30">
    <source>
        <dbReference type="Pfam" id="PF15508"/>
    </source>
</evidence>
<evidence type="ECO:0000256" key="18">
    <source>
        <dbReference type="ARBA" id="ARBA00042519"/>
    </source>
</evidence>
<keyword evidence="10 26" id="KW-0443">Lipid metabolism</keyword>
<keyword evidence="8" id="KW-0276">Fatty acid metabolism</keyword>
<evidence type="ECO:0000256" key="16">
    <source>
        <dbReference type="ARBA" id="ARBA00039046"/>
    </source>
</evidence>